<reference evidence="4 5" key="1">
    <citation type="submission" date="2009-05" db="EMBL/GenBank/DDBJ databases">
        <title>The draft genome of Acidovorax delafieldii 2AN.</title>
        <authorList>
            <consortium name="US DOE Joint Genome Institute (JGI-PGF)"/>
            <person name="Lucas S."/>
            <person name="Copeland A."/>
            <person name="Lapidus A."/>
            <person name="Glavina del Rio T."/>
            <person name="Tice H."/>
            <person name="Bruce D."/>
            <person name="Goodwin L."/>
            <person name="Pitluck S."/>
            <person name="Larimer F."/>
            <person name="Land M.L."/>
            <person name="Hauser L."/>
            <person name="Shelobolina E.S."/>
            <person name="Picardal F."/>
            <person name="Roden E."/>
            <person name="Emerson D."/>
        </authorList>
    </citation>
    <scope>NUCLEOTIDE SEQUENCE [LARGE SCALE GENOMIC DNA]</scope>
    <source>
        <strain evidence="4 5">2AN</strain>
    </source>
</reference>
<dbReference type="InterPro" id="IPR001638">
    <property type="entry name" value="Solute-binding_3/MltF_N"/>
</dbReference>
<proteinExistence type="predicted"/>
<gene>
    <name evidence="4" type="ORF">AcdelDRAFT_3765</name>
</gene>
<dbReference type="PATRIC" id="fig|573060.9.peg.1212"/>
<keyword evidence="1 2" id="KW-0732">Signal</keyword>
<dbReference type="Pfam" id="PF00497">
    <property type="entry name" value="SBP_bac_3"/>
    <property type="match status" value="1"/>
</dbReference>
<evidence type="ECO:0000259" key="3">
    <source>
        <dbReference type="SMART" id="SM00062"/>
    </source>
</evidence>
<feature type="chain" id="PRO_5002957502" evidence="2">
    <location>
        <begin position="26"/>
        <end position="265"/>
    </location>
</feature>
<organism evidence="4 5">
    <name type="scientific">Acidovorax delafieldii 2AN</name>
    <dbReference type="NCBI Taxonomy" id="573060"/>
    <lineage>
        <taxon>Bacteria</taxon>
        <taxon>Pseudomonadati</taxon>
        <taxon>Pseudomonadota</taxon>
        <taxon>Betaproteobacteria</taxon>
        <taxon>Burkholderiales</taxon>
        <taxon>Comamonadaceae</taxon>
        <taxon>Acidovorax</taxon>
    </lineage>
</organism>
<feature type="signal peptide" evidence="2">
    <location>
        <begin position="1"/>
        <end position="25"/>
    </location>
</feature>
<dbReference type="PANTHER" id="PTHR35936">
    <property type="entry name" value="MEMBRANE-BOUND LYTIC MUREIN TRANSGLYCOSYLASE F"/>
    <property type="match status" value="1"/>
</dbReference>
<sequence length="265" mass="28393">MKFSRRAFAAGAAALAITLPLGASAQQDGSLKAVQDKGSISLGIPTDYPPYGFMGPDFKPTGVDVAVAQLIADKLGVKADLVPVSTPNRIPYLQSRKIDVIVSALGKNEERQKVIDFSVSYAPFFQAVFGPKNVEVKSFADLADKTLAVTRGTIQDDALQGLAPKSLKIQRFEDDNATMAAFMTQQTQFVAVGAAVAAAALQKNPKVQAEYKLLIKDSPNYAGVRKGETALLNKINDILRTAKKDGTLESYSQKWLGRGMGNLPD</sequence>
<dbReference type="InterPro" id="IPR006311">
    <property type="entry name" value="TAT_signal"/>
</dbReference>
<evidence type="ECO:0000313" key="5">
    <source>
        <dbReference type="Proteomes" id="UP000003856"/>
    </source>
</evidence>
<dbReference type="SUPFAM" id="SSF53850">
    <property type="entry name" value="Periplasmic binding protein-like II"/>
    <property type="match status" value="1"/>
</dbReference>
<dbReference type="RefSeq" id="WP_005799477.1">
    <property type="nucleotide sequence ID" value="NZ_ACQT01000224.1"/>
</dbReference>
<dbReference type="AlphaFoldDB" id="C5TA35"/>
<keyword evidence="5" id="KW-1185">Reference proteome</keyword>
<dbReference type="Proteomes" id="UP000003856">
    <property type="component" value="Unassembled WGS sequence"/>
</dbReference>
<dbReference type="SMART" id="SM00062">
    <property type="entry name" value="PBPb"/>
    <property type="match status" value="1"/>
</dbReference>
<dbReference type="OrthoDB" id="5363083at2"/>
<evidence type="ECO:0000256" key="1">
    <source>
        <dbReference type="ARBA" id="ARBA00022729"/>
    </source>
</evidence>
<comment type="caution">
    <text evidence="4">The sequence shown here is derived from an EMBL/GenBank/DDBJ whole genome shotgun (WGS) entry which is preliminary data.</text>
</comment>
<dbReference type="PROSITE" id="PS51318">
    <property type="entry name" value="TAT"/>
    <property type="match status" value="1"/>
</dbReference>
<evidence type="ECO:0000313" key="4">
    <source>
        <dbReference type="EMBL" id="EER58661.1"/>
    </source>
</evidence>
<protein>
    <submittedName>
        <fullName evidence="4">Extracellular solute-binding protein family 3</fullName>
    </submittedName>
</protein>
<feature type="domain" description="Solute-binding protein family 3/N-terminal" evidence="3">
    <location>
        <begin position="39"/>
        <end position="259"/>
    </location>
</feature>
<name>C5TA35_ACIDE</name>
<accession>C5TA35</accession>
<dbReference type="EMBL" id="ACQT01000224">
    <property type="protein sequence ID" value="EER58661.1"/>
    <property type="molecule type" value="Genomic_DNA"/>
</dbReference>
<dbReference type="Gene3D" id="3.40.190.10">
    <property type="entry name" value="Periplasmic binding protein-like II"/>
    <property type="match status" value="2"/>
</dbReference>
<dbReference type="PANTHER" id="PTHR35936:SF37">
    <property type="entry name" value="AMINO ACID ABC TRANSPORTER SUBSTRATE-BINDING PROTEIN"/>
    <property type="match status" value="1"/>
</dbReference>
<evidence type="ECO:0000256" key="2">
    <source>
        <dbReference type="SAM" id="SignalP"/>
    </source>
</evidence>